<dbReference type="AlphaFoldDB" id="A0A445DIH5"/>
<protein>
    <recommendedName>
        <fullName evidence="2">Aminotransferase-like plant mobile domain-containing protein</fullName>
    </recommendedName>
</protein>
<feature type="region of interest" description="Disordered" evidence="1">
    <location>
        <begin position="198"/>
        <end position="243"/>
    </location>
</feature>
<dbReference type="Pfam" id="PF10536">
    <property type="entry name" value="PMD"/>
    <property type="match status" value="1"/>
</dbReference>
<accession>A0A445DIH5</accession>
<sequence>MASLLFDPITQLLSVLLSLPKSQTRSKILFLVILKEKNPLLFKTPFPLDTLTPKIGYSEISQKPTLESTSFILNNRGQDEAPISNNEHIAFLLYWLSGVVFCAQSIQVEVTYLPLAIMLGEGRKLCLAKLFLTRVYLTLDWIIDLMGEKKRIANVDGRRKKPTRSSLRKTYGKLVGKKKINFNYSSCRVKRRLEPIAMSTFSNSDDKDDTSNASNGNLDRPEVSQKNEEKNKSHSSSDKAVSKFSSEDGVDALSLSGQLASQVTATLITSLIVPSTENLMTATSDKPTPNPKANKTPNVVNDLLSNLKSLNEAYACSMDTQKAIVESCSTIQSHIPTEQLHITPPTTKTVDKSILLPLA</sequence>
<feature type="domain" description="Aminotransferase-like plant mobile" evidence="2">
    <location>
        <begin position="84"/>
        <end position="142"/>
    </location>
</feature>
<proteinExistence type="predicted"/>
<gene>
    <name evidence="3" type="ORF">Ahy_A04g020661</name>
</gene>
<keyword evidence="4" id="KW-1185">Reference proteome</keyword>
<comment type="caution">
    <text evidence="3">The sequence shown here is derived from an EMBL/GenBank/DDBJ whole genome shotgun (WGS) entry which is preliminary data.</text>
</comment>
<dbReference type="InterPro" id="IPR019557">
    <property type="entry name" value="AminoTfrase-like_pln_mobile"/>
</dbReference>
<dbReference type="STRING" id="3818.A0A445DIH5"/>
<dbReference type="Proteomes" id="UP000289738">
    <property type="component" value="Chromosome A04"/>
</dbReference>
<name>A0A445DIH5_ARAHY</name>
<evidence type="ECO:0000256" key="1">
    <source>
        <dbReference type="SAM" id="MobiDB-lite"/>
    </source>
</evidence>
<evidence type="ECO:0000313" key="3">
    <source>
        <dbReference type="EMBL" id="RYR62912.1"/>
    </source>
</evidence>
<organism evidence="3 4">
    <name type="scientific">Arachis hypogaea</name>
    <name type="common">Peanut</name>
    <dbReference type="NCBI Taxonomy" id="3818"/>
    <lineage>
        <taxon>Eukaryota</taxon>
        <taxon>Viridiplantae</taxon>
        <taxon>Streptophyta</taxon>
        <taxon>Embryophyta</taxon>
        <taxon>Tracheophyta</taxon>
        <taxon>Spermatophyta</taxon>
        <taxon>Magnoliopsida</taxon>
        <taxon>eudicotyledons</taxon>
        <taxon>Gunneridae</taxon>
        <taxon>Pentapetalae</taxon>
        <taxon>rosids</taxon>
        <taxon>fabids</taxon>
        <taxon>Fabales</taxon>
        <taxon>Fabaceae</taxon>
        <taxon>Papilionoideae</taxon>
        <taxon>50 kb inversion clade</taxon>
        <taxon>dalbergioids sensu lato</taxon>
        <taxon>Dalbergieae</taxon>
        <taxon>Pterocarpus clade</taxon>
        <taxon>Arachis</taxon>
    </lineage>
</organism>
<reference evidence="3 4" key="1">
    <citation type="submission" date="2019-01" db="EMBL/GenBank/DDBJ databases">
        <title>Sequencing of cultivated peanut Arachis hypogaea provides insights into genome evolution and oil improvement.</title>
        <authorList>
            <person name="Chen X."/>
        </authorList>
    </citation>
    <scope>NUCLEOTIDE SEQUENCE [LARGE SCALE GENOMIC DNA]</scope>
    <source>
        <strain evidence="4">cv. Fuhuasheng</strain>
        <tissue evidence="3">Leaves</tissue>
    </source>
</reference>
<evidence type="ECO:0000259" key="2">
    <source>
        <dbReference type="Pfam" id="PF10536"/>
    </source>
</evidence>
<feature type="compositionally biased region" description="Basic and acidic residues" evidence="1">
    <location>
        <begin position="219"/>
        <end position="241"/>
    </location>
</feature>
<dbReference type="EMBL" id="SDMP01000004">
    <property type="protein sequence ID" value="RYR62912.1"/>
    <property type="molecule type" value="Genomic_DNA"/>
</dbReference>
<evidence type="ECO:0000313" key="4">
    <source>
        <dbReference type="Proteomes" id="UP000289738"/>
    </source>
</evidence>